<gene>
    <name evidence="6" type="ORF">V8G54_015145</name>
</gene>
<keyword evidence="3" id="KW-0408">Iron</keyword>
<dbReference type="Proteomes" id="UP001374535">
    <property type="component" value="Chromosome 5"/>
</dbReference>
<reference evidence="6 7" key="1">
    <citation type="journal article" date="2023" name="Life. Sci Alliance">
        <title>Evolutionary insights into 3D genome organization and epigenetic landscape of Vigna mungo.</title>
        <authorList>
            <person name="Junaid A."/>
            <person name="Singh B."/>
            <person name="Bhatia S."/>
        </authorList>
    </citation>
    <scope>NUCLEOTIDE SEQUENCE [LARGE SCALE GENOMIC DNA]</scope>
    <source>
        <strain evidence="6">Urdbean</strain>
    </source>
</reference>
<dbReference type="InterPro" id="IPR026992">
    <property type="entry name" value="DIOX_N"/>
</dbReference>
<dbReference type="EMBL" id="CP144696">
    <property type="protein sequence ID" value="WVZ10615.1"/>
    <property type="molecule type" value="Genomic_DNA"/>
</dbReference>
<dbReference type="Pfam" id="PF14226">
    <property type="entry name" value="DIOX_N"/>
    <property type="match status" value="1"/>
</dbReference>
<organism evidence="6 7">
    <name type="scientific">Vigna mungo</name>
    <name type="common">Black gram</name>
    <name type="synonym">Phaseolus mungo</name>
    <dbReference type="NCBI Taxonomy" id="3915"/>
    <lineage>
        <taxon>Eukaryota</taxon>
        <taxon>Viridiplantae</taxon>
        <taxon>Streptophyta</taxon>
        <taxon>Embryophyta</taxon>
        <taxon>Tracheophyta</taxon>
        <taxon>Spermatophyta</taxon>
        <taxon>Magnoliopsida</taxon>
        <taxon>eudicotyledons</taxon>
        <taxon>Gunneridae</taxon>
        <taxon>Pentapetalae</taxon>
        <taxon>rosids</taxon>
        <taxon>fabids</taxon>
        <taxon>Fabales</taxon>
        <taxon>Fabaceae</taxon>
        <taxon>Papilionoideae</taxon>
        <taxon>50 kb inversion clade</taxon>
        <taxon>NPAAA clade</taxon>
        <taxon>indigoferoid/millettioid clade</taxon>
        <taxon>Phaseoleae</taxon>
        <taxon>Vigna</taxon>
    </lineage>
</organism>
<evidence type="ECO:0000256" key="3">
    <source>
        <dbReference type="ARBA" id="ARBA00023004"/>
    </source>
</evidence>
<feature type="compositionally biased region" description="Polar residues" evidence="4">
    <location>
        <begin position="166"/>
        <end position="178"/>
    </location>
</feature>
<sequence length="209" mass="24001">MEESNIPVIDMEKIDCEEGECKKLREACLRWGCFRIINHSISKTLMAEMKKVNEAFEEMGCQQDKDDSISRKSTYEETYNTIINDVTPYFDILPPKKRTMPGRPKKKRRLEEGELKKNDSELRKGGQRKRCTICKQLGHNKKGCLQRPTVQSAEQTEVRQPPPTDVPQTEQTQESTLLGTDLGPQQAKPSQPSTIEVHTHETTMRVSHE</sequence>
<keyword evidence="1" id="KW-0479">Metal-binding</keyword>
<feature type="domain" description="Non-haem dioxygenase N-terminal" evidence="5">
    <location>
        <begin position="6"/>
        <end position="57"/>
    </location>
</feature>
<dbReference type="SUPFAM" id="SSF51197">
    <property type="entry name" value="Clavaminate synthase-like"/>
    <property type="match status" value="1"/>
</dbReference>
<feature type="compositionally biased region" description="Basic residues" evidence="4">
    <location>
        <begin position="95"/>
        <end position="108"/>
    </location>
</feature>
<feature type="compositionally biased region" description="Basic and acidic residues" evidence="4">
    <location>
        <begin position="109"/>
        <end position="124"/>
    </location>
</feature>
<feature type="region of interest" description="Disordered" evidence="4">
    <location>
        <begin position="93"/>
        <end position="127"/>
    </location>
</feature>
<feature type="compositionally biased region" description="Basic and acidic residues" evidence="4">
    <location>
        <begin position="197"/>
        <end position="209"/>
    </location>
</feature>
<evidence type="ECO:0000313" key="6">
    <source>
        <dbReference type="EMBL" id="WVZ10615.1"/>
    </source>
</evidence>
<evidence type="ECO:0000259" key="5">
    <source>
        <dbReference type="Pfam" id="PF14226"/>
    </source>
</evidence>
<evidence type="ECO:0000256" key="1">
    <source>
        <dbReference type="ARBA" id="ARBA00022723"/>
    </source>
</evidence>
<keyword evidence="2" id="KW-0847">Vitamin C</keyword>
<dbReference type="Gene3D" id="2.60.120.330">
    <property type="entry name" value="B-lactam Antibiotic, Isopenicillin N Synthase, Chain"/>
    <property type="match status" value="1"/>
</dbReference>
<proteinExistence type="predicted"/>
<evidence type="ECO:0000256" key="4">
    <source>
        <dbReference type="SAM" id="MobiDB-lite"/>
    </source>
</evidence>
<protein>
    <recommendedName>
        <fullName evidence="5">Non-haem dioxygenase N-terminal domain-containing protein</fullName>
    </recommendedName>
</protein>
<keyword evidence="7" id="KW-1185">Reference proteome</keyword>
<dbReference type="AlphaFoldDB" id="A0AAQ3NKP4"/>
<dbReference type="PANTHER" id="PTHR47991">
    <property type="entry name" value="OXOGLUTARATE/IRON-DEPENDENT DIOXYGENASE"/>
    <property type="match status" value="1"/>
</dbReference>
<feature type="compositionally biased region" description="Polar residues" evidence="4">
    <location>
        <begin position="187"/>
        <end position="196"/>
    </location>
</feature>
<evidence type="ECO:0000313" key="7">
    <source>
        <dbReference type="Proteomes" id="UP001374535"/>
    </source>
</evidence>
<dbReference type="InterPro" id="IPR027443">
    <property type="entry name" value="IPNS-like_sf"/>
</dbReference>
<dbReference type="InterPro" id="IPR050295">
    <property type="entry name" value="Plant_2OG-oxidoreductases"/>
</dbReference>
<dbReference type="GO" id="GO:0046872">
    <property type="term" value="F:metal ion binding"/>
    <property type="evidence" value="ECO:0007669"/>
    <property type="project" value="UniProtKB-KW"/>
</dbReference>
<feature type="region of interest" description="Disordered" evidence="4">
    <location>
        <begin position="145"/>
        <end position="209"/>
    </location>
</feature>
<dbReference type="GO" id="GO:0031418">
    <property type="term" value="F:L-ascorbic acid binding"/>
    <property type="evidence" value="ECO:0007669"/>
    <property type="project" value="UniProtKB-KW"/>
</dbReference>
<name>A0AAQ3NKP4_VIGMU</name>
<evidence type="ECO:0000256" key="2">
    <source>
        <dbReference type="ARBA" id="ARBA00022896"/>
    </source>
</evidence>
<accession>A0AAQ3NKP4</accession>